<dbReference type="InterPro" id="IPR046955">
    <property type="entry name" value="PHR1-like"/>
</dbReference>
<dbReference type="GO" id="GO:0003677">
    <property type="term" value="F:DNA binding"/>
    <property type="evidence" value="ECO:0007669"/>
    <property type="project" value="InterPro"/>
</dbReference>
<dbReference type="PANTHER" id="PTHR31499">
    <property type="entry name" value="MYB FAMILY TRANSCRIPTION FACTOR PHL11"/>
    <property type="match status" value="1"/>
</dbReference>
<dbReference type="InterPro" id="IPR001005">
    <property type="entry name" value="SANT/Myb"/>
</dbReference>
<keyword evidence="7" id="KW-1185">Reference proteome</keyword>
<reference evidence="6 7" key="1">
    <citation type="submission" date="2020-06" db="EMBL/GenBank/DDBJ databases">
        <title>Transcriptomic and genomic resources for Thalictrum thalictroides and T. hernandezii: Facilitating candidate gene discovery in an emerging model plant lineage.</title>
        <authorList>
            <person name="Arias T."/>
            <person name="Riano-Pachon D.M."/>
            <person name="Di Stilio V.S."/>
        </authorList>
    </citation>
    <scope>NUCLEOTIDE SEQUENCE [LARGE SCALE GENOMIC DNA]</scope>
    <source>
        <strain evidence="7">cv. WT478/WT964</strain>
        <tissue evidence="6">Leaves</tissue>
    </source>
</reference>
<dbReference type="InterPro" id="IPR009057">
    <property type="entry name" value="Homeodomain-like_sf"/>
</dbReference>
<dbReference type="Proteomes" id="UP000554482">
    <property type="component" value="Unassembled WGS sequence"/>
</dbReference>
<organism evidence="6 7">
    <name type="scientific">Thalictrum thalictroides</name>
    <name type="common">Rue-anemone</name>
    <name type="synonym">Anemone thalictroides</name>
    <dbReference type="NCBI Taxonomy" id="46969"/>
    <lineage>
        <taxon>Eukaryota</taxon>
        <taxon>Viridiplantae</taxon>
        <taxon>Streptophyta</taxon>
        <taxon>Embryophyta</taxon>
        <taxon>Tracheophyta</taxon>
        <taxon>Spermatophyta</taxon>
        <taxon>Magnoliopsida</taxon>
        <taxon>Ranunculales</taxon>
        <taxon>Ranunculaceae</taxon>
        <taxon>Thalictroideae</taxon>
        <taxon>Thalictrum</taxon>
    </lineage>
</organism>
<dbReference type="GO" id="GO:0003700">
    <property type="term" value="F:DNA-binding transcription factor activity"/>
    <property type="evidence" value="ECO:0007669"/>
    <property type="project" value="InterPro"/>
</dbReference>
<dbReference type="OrthoDB" id="551907at2759"/>
<feature type="region of interest" description="Disordered" evidence="4">
    <location>
        <begin position="198"/>
        <end position="231"/>
    </location>
</feature>
<dbReference type="EMBL" id="JABWDY010044485">
    <property type="protein sequence ID" value="KAF5175097.1"/>
    <property type="molecule type" value="Genomic_DNA"/>
</dbReference>
<dbReference type="FunFam" id="1.10.10.60:FF:000002">
    <property type="entry name" value="Myb family transcription factor"/>
    <property type="match status" value="1"/>
</dbReference>
<comment type="caution">
    <text evidence="6">The sequence shown here is derived from an EMBL/GenBank/DDBJ whole genome shotgun (WGS) entry which is preliminary data.</text>
</comment>
<sequence>MNTQKIGCYPLEFSGCSTDSSGPWQPWNMGVCCQSSSSASQPGLQLSNLGSAYSFKVASDHLGSPASVFNTAEHYYQLGTPLFSQLPKSSFTDISSHSPFEDYLPVESERGDDFDIQSRDTLQSVVKYRSPSNQNPRPLSEYSYQTCRSLLGSEHSSPWQNKLVRDNTALNRKNPSNPLEGSHNTRVAYNPFAPELDPPSFQLIPDKQSAQTPSGVISYSSASPVSSRAPVPNKTRIRWTQDLHERFVECVNCLGGADKATPKGILRLMDSDGLTIFHVKSHLQKYRMAKYIPESAEGKSDKKVPTSDATKLDPKTGLHIAEALRLQLDVQMRLHEQLEIQRNLQVRIEEQGKQLKKMFDRHAKNSDIVCPDVQSTKHRDVSLEKSADTHL</sequence>
<keyword evidence="1" id="KW-0805">Transcription regulation</keyword>
<keyword evidence="3" id="KW-0539">Nucleus</keyword>
<evidence type="ECO:0000313" key="6">
    <source>
        <dbReference type="EMBL" id="KAF5175097.1"/>
    </source>
</evidence>
<dbReference type="PANTHER" id="PTHR31499:SF85">
    <property type="entry name" value="TRANSCRIPTION FACTOR MYB-RELATED FAMILY"/>
    <property type="match status" value="1"/>
</dbReference>
<dbReference type="NCBIfam" id="TIGR01557">
    <property type="entry name" value="myb_SHAQKYF"/>
    <property type="match status" value="1"/>
</dbReference>
<dbReference type="Pfam" id="PF14379">
    <property type="entry name" value="Myb_CC_LHEQLE"/>
    <property type="match status" value="1"/>
</dbReference>
<evidence type="ECO:0000256" key="3">
    <source>
        <dbReference type="ARBA" id="ARBA00023242"/>
    </source>
</evidence>
<evidence type="ECO:0000256" key="1">
    <source>
        <dbReference type="ARBA" id="ARBA00023015"/>
    </source>
</evidence>
<dbReference type="Gene3D" id="1.10.10.60">
    <property type="entry name" value="Homeodomain-like"/>
    <property type="match status" value="1"/>
</dbReference>
<name>A0A7J6URE1_THATH</name>
<dbReference type="PROSITE" id="PS51294">
    <property type="entry name" value="HTH_MYB"/>
    <property type="match status" value="1"/>
</dbReference>
<feature type="compositionally biased region" description="Low complexity" evidence="4">
    <location>
        <begin position="213"/>
        <end position="231"/>
    </location>
</feature>
<protein>
    <submittedName>
        <fullName evidence="6">Myb-like transcription factor family protein</fullName>
    </submittedName>
</protein>
<feature type="compositionally biased region" description="Basic and acidic residues" evidence="4">
    <location>
        <begin position="375"/>
        <end position="391"/>
    </location>
</feature>
<feature type="region of interest" description="Disordered" evidence="4">
    <location>
        <begin position="370"/>
        <end position="391"/>
    </location>
</feature>
<dbReference type="SUPFAM" id="SSF46689">
    <property type="entry name" value="Homeodomain-like"/>
    <property type="match status" value="1"/>
</dbReference>
<proteinExistence type="predicted"/>
<gene>
    <name evidence="6" type="ORF">FRX31_035313</name>
</gene>
<dbReference type="AlphaFoldDB" id="A0A7J6URE1"/>
<dbReference type="InterPro" id="IPR017930">
    <property type="entry name" value="Myb_dom"/>
</dbReference>
<evidence type="ECO:0000259" key="5">
    <source>
        <dbReference type="PROSITE" id="PS51294"/>
    </source>
</evidence>
<keyword evidence="2" id="KW-0804">Transcription</keyword>
<feature type="compositionally biased region" description="Basic and acidic residues" evidence="4">
    <location>
        <begin position="296"/>
        <end position="313"/>
    </location>
</feature>
<evidence type="ECO:0000256" key="4">
    <source>
        <dbReference type="SAM" id="MobiDB-lite"/>
    </source>
</evidence>
<feature type="region of interest" description="Disordered" evidence="4">
    <location>
        <begin position="294"/>
        <end position="313"/>
    </location>
</feature>
<dbReference type="InterPro" id="IPR006447">
    <property type="entry name" value="Myb_dom_plants"/>
</dbReference>
<dbReference type="InterPro" id="IPR025756">
    <property type="entry name" value="Myb_CC_LHEQLE"/>
</dbReference>
<accession>A0A7J6URE1</accession>
<feature type="domain" description="HTH myb-type" evidence="5">
    <location>
        <begin position="232"/>
        <end position="291"/>
    </location>
</feature>
<evidence type="ECO:0000256" key="2">
    <source>
        <dbReference type="ARBA" id="ARBA00023163"/>
    </source>
</evidence>
<dbReference type="Pfam" id="PF00249">
    <property type="entry name" value="Myb_DNA-binding"/>
    <property type="match status" value="1"/>
</dbReference>
<evidence type="ECO:0000313" key="7">
    <source>
        <dbReference type="Proteomes" id="UP000554482"/>
    </source>
</evidence>